<dbReference type="PANTHER" id="PTHR45947:SF3">
    <property type="entry name" value="SULFOQUINOVOSYL TRANSFERASE SQD2"/>
    <property type="match status" value="1"/>
</dbReference>
<feature type="domain" description="Glycosyl transferase family 1" evidence="1">
    <location>
        <begin position="199"/>
        <end position="330"/>
    </location>
</feature>
<name>A0A2H0BY72_9BACT</name>
<evidence type="ECO:0000259" key="1">
    <source>
        <dbReference type="Pfam" id="PF00534"/>
    </source>
</evidence>
<gene>
    <name evidence="2" type="ORF">COW99_01645</name>
</gene>
<comment type="caution">
    <text evidence="2">The sequence shown here is derived from an EMBL/GenBank/DDBJ whole genome shotgun (WGS) entry which is preliminary data.</text>
</comment>
<dbReference type="EMBL" id="PCTA01000010">
    <property type="protein sequence ID" value="PIP61908.1"/>
    <property type="molecule type" value="Genomic_DNA"/>
</dbReference>
<dbReference type="Gene3D" id="3.40.50.2000">
    <property type="entry name" value="Glycogen Phosphorylase B"/>
    <property type="match status" value="2"/>
</dbReference>
<dbReference type="SUPFAM" id="SSF53756">
    <property type="entry name" value="UDP-Glycosyltransferase/glycogen phosphorylase"/>
    <property type="match status" value="1"/>
</dbReference>
<evidence type="ECO:0000313" key="3">
    <source>
        <dbReference type="Proteomes" id="UP000231246"/>
    </source>
</evidence>
<dbReference type="GO" id="GO:0016757">
    <property type="term" value="F:glycosyltransferase activity"/>
    <property type="evidence" value="ECO:0007669"/>
    <property type="project" value="InterPro"/>
</dbReference>
<dbReference type="AlphaFoldDB" id="A0A2H0BY72"/>
<protein>
    <submittedName>
        <fullName evidence="2">Glycosyl transferase</fullName>
    </submittedName>
</protein>
<dbReference type="Pfam" id="PF00534">
    <property type="entry name" value="Glycos_transf_1"/>
    <property type="match status" value="1"/>
</dbReference>
<accession>A0A2H0BY72</accession>
<keyword evidence="2" id="KW-0808">Transferase</keyword>
<dbReference type="PANTHER" id="PTHR45947">
    <property type="entry name" value="SULFOQUINOVOSYL TRANSFERASE SQD2"/>
    <property type="match status" value="1"/>
</dbReference>
<reference evidence="2 3" key="1">
    <citation type="submission" date="2017-09" db="EMBL/GenBank/DDBJ databases">
        <title>Depth-based differentiation of microbial function through sediment-hosted aquifers and enrichment of novel symbionts in the deep terrestrial subsurface.</title>
        <authorList>
            <person name="Probst A.J."/>
            <person name="Ladd B."/>
            <person name="Jarett J.K."/>
            <person name="Geller-Mcgrath D.E."/>
            <person name="Sieber C.M."/>
            <person name="Emerson J.B."/>
            <person name="Anantharaman K."/>
            <person name="Thomas B.C."/>
            <person name="Malmstrom R."/>
            <person name="Stieglmeier M."/>
            <person name="Klingl A."/>
            <person name="Woyke T."/>
            <person name="Ryan C.M."/>
            <person name="Banfield J.F."/>
        </authorList>
    </citation>
    <scope>NUCLEOTIDE SEQUENCE [LARGE SCALE GENOMIC DNA]</scope>
    <source>
        <strain evidence="2">CG22_combo_CG10-13_8_21_14_all_38_20</strain>
    </source>
</reference>
<proteinExistence type="predicted"/>
<dbReference type="InterPro" id="IPR050194">
    <property type="entry name" value="Glycosyltransferase_grp1"/>
</dbReference>
<organism evidence="2 3">
    <name type="scientific">Candidatus Roizmanbacteria bacterium CG22_combo_CG10-13_8_21_14_all_38_20</name>
    <dbReference type="NCBI Taxonomy" id="1974862"/>
    <lineage>
        <taxon>Bacteria</taxon>
        <taxon>Candidatus Roizmaniibacteriota</taxon>
    </lineage>
</organism>
<dbReference type="Proteomes" id="UP000231246">
    <property type="component" value="Unassembled WGS sequence"/>
</dbReference>
<dbReference type="InterPro" id="IPR001296">
    <property type="entry name" value="Glyco_trans_1"/>
</dbReference>
<sequence length="369" mass="42040">MKVALVYDRVNKWGGAERVLLALHEIWPDAPLFTGVYNPQSAKWADVFEVKPSLIDKLIFTRTRHELFAWLMPFGFENFLFDDYDLVISVTSAEAKGIITKPKTLHICYCLTPTRYLWSNDKQYRNSIHPAIRWVADPVLTYLRKWDKVAASRPDAYVAISEYVSNRIKRYYNRDSVVIYPPVSQLADTHSRSVIHTPEMGKGYYLVVSRLVKYKKVDLAIKACEQLKHSLVIIGTGSEKDYLQKLAGNNTTFISDVNDGELAGYYQSCKALIAPQEEDFGLVAAEAQSMGKPVITFYKGGVSEIVKDGVTGKYFNKQTVASLIEALADFDASVYNSKEIRSKSKKFSKLNFMRKFEKHSLSMLNTYNR</sequence>
<evidence type="ECO:0000313" key="2">
    <source>
        <dbReference type="EMBL" id="PIP61908.1"/>
    </source>
</evidence>